<evidence type="ECO:0000313" key="1">
    <source>
        <dbReference type="EMBL" id="KKL83963.1"/>
    </source>
</evidence>
<reference evidence="1" key="1">
    <citation type="journal article" date="2015" name="Nature">
        <title>Complex archaea that bridge the gap between prokaryotes and eukaryotes.</title>
        <authorList>
            <person name="Spang A."/>
            <person name="Saw J.H."/>
            <person name="Jorgensen S.L."/>
            <person name="Zaremba-Niedzwiedzka K."/>
            <person name="Martijn J."/>
            <person name="Lind A.E."/>
            <person name="van Eijk R."/>
            <person name="Schleper C."/>
            <person name="Guy L."/>
            <person name="Ettema T.J."/>
        </authorList>
    </citation>
    <scope>NUCLEOTIDE SEQUENCE</scope>
</reference>
<comment type="caution">
    <text evidence="1">The sequence shown here is derived from an EMBL/GenBank/DDBJ whole genome shotgun (WGS) entry which is preliminary data.</text>
</comment>
<dbReference type="EMBL" id="LAZR01021833">
    <property type="protein sequence ID" value="KKL83963.1"/>
    <property type="molecule type" value="Genomic_DNA"/>
</dbReference>
<organism evidence="1">
    <name type="scientific">marine sediment metagenome</name>
    <dbReference type="NCBI Taxonomy" id="412755"/>
    <lineage>
        <taxon>unclassified sequences</taxon>
        <taxon>metagenomes</taxon>
        <taxon>ecological metagenomes</taxon>
    </lineage>
</organism>
<gene>
    <name evidence="1" type="ORF">LCGC14_1969430</name>
</gene>
<dbReference type="AlphaFoldDB" id="A0A0F9FCL3"/>
<accession>A0A0F9FCL3</accession>
<protein>
    <submittedName>
        <fullName evidence="1">Uncharacterized protein</fullName>
    </submittedName>
</protein>
<name>A0A0F9FCL3_9ZZZZ</name>
<proteinExistence type="predicted"/>
<sequence>MDEELIIQGELIYYAHTFSRKFKQLDIIPIGDLT</sequence>